<accession>X1MV67</accession>
<dbReference type="EMBL" id="BARV01006252">
    <property type="protein sequence ID" value="GAI10274.1"/>
    <property type="molecule type" value="Genomic_DNA"/>
</dbReference>
<dbReference type="Pfam" id="PF17253">
    <property type="entry name" value="DUF5320"/>
    <property type="match status" value="1"/>
</dbReference>
<protein>
    <recommendedName>
        <fullName evidence="4">Cytoplasmic protein</fullName>
    </recommendedName>
</protein>
<comment type="caution">
    <text evidence="3">The sequence shown here is derived from an EMBL/GenBank/DDBJ whole genome shotgun (WGS) entry which is preliminary data.</text>
</comment>
<name>X1MV67_9ZZZZ</name>
<evidence type="ECO:0000256" key="1">
    <source>
        <dbReference type="SAM" id="Coils"/>
    </source>
</evidence>
<proteinExistence type="predicted"/>
<evidence type="ECO:0000256" key="2">
    <source>
        <dbReference type="SAM" id="MobiDB-lite"/>
    </source>
</evidence>
<reference evidence="3" key="1">
    <citation type="journal article" date="2014" name="Front. Microbiol.">
        <title>High frequency of phylogenetically diverse reductive dehalogenase-homologous genes in deep subseafloor sedimentary metagenomes.</title>
        <authorList>
            <person name="Kawai M."/>
            <person name="Futagami T."/>
            <person name="Toyoda A."/>
            <person name="Takaki Y."/>
            <person name="Nishi S."/>
            <person name="Hori S."/>
            <person name="Arai W."/>
            <person name="Tsubouchi T."/>
            <person name="Morono Y."/>
            <person name="Uchiyama I."/>
            <person name="Ito T."/>
            <person name="Fujiyama A."/>
            <person name="Inagaki F."/>
            <person name="Takami H."/>
        </authorList>
    </citation>
    <scope>NUCLEOTIDE SEQUENCE</scope>
    <source>
        <strain evidence="3">Expedition CK06-06</strain>
    </source>
</reference>
<feature type="region of interest" description="Disordered" evidence="2">
    <location>
        <begin position="1"/>
        <end position="23"/>
    </location>
</feature>
<evidence type="ECO:0000313" key="3">
    <source>
        <dbReference type="EMBL" id="GAI10274.1"/>
    </source>
</evidence>
<sequence>MPRFDQTGPLGQGPMTGRGLGPCGGGMGYGRGYGRGFGWRRFYTQREESEILKDEAEALEQELKAIKERLSQLKTKK</sequence>
<dbReference type="AlphaFoldDB" id="X1MV67"/>
<evidence type="ECO:0008006" key="4">
    <source>
        <dbReference type="Google" id="ProtNLM"/>
    </source>
</evidence>
<organism evidence="3">
    <name type="scientific">marine sediment metagenome</name>
    <dbReference type="NCBI Taxonomy" id="412755"/>
    <lineage>
        <taxon>unclassified sequences</taxon>
        <taxon>metagenomes</taxon>
        <taxon>ecological metagenomes</taxon>
    </lineage>
</organism>
<gene>
    <name evidence="3" type="ORF">S06H3_12806</name>
</gene>
<dbReference type="InterPro" id="IPR035205">
    <property type="entry name" value="DUF5320"/>
</dbReference>
<feature type="coiled-coil region" evidence="1">
    <location>
        <begin position="42"/>
        <end position="76"/>
    </location>
</feature>
<feature type="compositionally biased region" description="Gly residues" evidence="2">
    <location>
        <begin position="10"/>
        <end position="23"/>
    </location>
</feature>
<keyword evidence="1" id="KW-0175">Coiled coil</keyword>